<evidence type="ECO:0000313" key="1">
    <source>
        <dbReference type="EMBL" id="SDR76728.1"/>
    </source>
</evidence>
<keyword evidence="2" id="KW-1185">Reference proteome</keyword>
<dbReference type="Proteomes" id="UP000199649">
    <property type="component" value="Chromosome I"/>
</dbReference>
<dbReference type="InterPro" id="IPR034660">
    <property type="entry name" value="DinB/YfiT-like"/>
</dbReference>
<dbReference type="Gene3D" id="1.20.120.450">
    <property type="entry name" value="dinb family like domain"/>
    <property type="match status" value="1"/>
</dbReference>
<organism evidence="1 2">
    <name type="scientific">Agrococcus carbonis</name>
    <dbReference type="NCBI Taxonomy" id="684552"/>
    <lineage>
        <taxon>Bacteria</taxon>
        <taxon>Bacillati</taxon>
        <taxon>Actinomycetota</taxon>
        <taxon>Actinomycetes</taxon>
        <taxon>Micrococcales</taxon>
        <taxon>Microbacteriaceae</taxon>
        <taxon>Agrococcus</taxon>
    </lineage>
</organism>
<dbReference type="RefSeq" id="WP_092665745.1">
    <property type="nucleotide sequence ID" value="NZ_LT629734.1"/>
</dbReference>
<sequence>MDDTKATLARYLRAQRDALRWKLDGVSERDARMPMTGTGTNLLGLVKHVASVSVEYLGDCVGRPFGEPMPWLADDAEDNADMWAGPDETMDDVLALWDRAWAHIDATIEALPLDAPARVPWWGEEETTLERLLVHLIAEVARHAGHADIVRETIDGAVGLRDGVSNLPGGDASWWAAYVARLRAVAEASGR</sequence>
<reference evidence="2" key="1">
    <citation type="submission" date="2016-10" db="EMBL/GenBank/DDBJ databases">
        <authorList>
            <person name="Varghese N."/>
            <person name="Submissions S."/>
        </authorList>
    </citation>
    <scope>NUCLEOTIDE SEQUENCE [LARGE SCALE GENOMIC DNA]</scope>
    <source>
        <strain evidence="2">DSM 22965</strain>
    </source>
</reference>
<evidence type="ECO:0008006" key="3">
    <source>
        <dbReference type="Google" id="ProtNLM"/>
    </source>
</evidence>
<gene>
    <name evidence="1" type="ORF">SAMN04489719_0707</name>
</gene>
<evidence type="ECO:0000313" key="2">
    <source>
        <dbReference type="Proteomes" id="UP000199649"/>
    </source>
</evidence>
<protein>
    <recommendedName>
        <fullName evidence="3">DinB superfamily protein</fullName>
    </recommendedName>
</protein>
<dbReference type="OrthoDB" id="4548523at2"/>
<accession>A0A1H1LQ84</accession>
<dbReference type="EMBL" id="LT629734">
    <property type="protein sequence ID" value="SDR76728.1"/>
    <property type="molecule type" value="Genomic_DNA"/>
</dbReference>
<proteinExistence type="predicted"/>
<dbReference type="Pfam" id="PF04978">
    <property type="entry name" value="MST"/>
    <property type="match status" value="1"/>
</dbReference>
<dbReference type="STRING" id="684552.SAMN04489719_0707"/>
<dbReference type="InterPro" id="IPR007061">
    <property type="entry name" value="MST-like"/>
</dbReference>
<dbReference type="AlphaFoldDB" id="A0A1H1LQ84"/>
<dbReference type="SUPFAM" id="SSF109854">
    <property type="entry name" value="DinB/YfiT-like putative metalloenzymes"/>
    <property type="match status" value="1"/>
</dbReference>
<name>A0A1H1LQ84_9MICO</name>